<keyword evidence="8" id="KW-0732">Signal</keyword>
<feature type="transmembrane region" description="Helical" evidence="7">
    <location>
        <begin position="199"/>
        <end position="217"/>
    </location>
</feature>
<feature type="transmembrane region" description="Helical" evidence="7">
    <location>
        <begin position="172"/>
        <end position="193"/>
    </location>
</feature>
<dbReference type="PANTHER" id="PTHR10361">
    <property type="entry name" value="SODIUM-BILE ACID COTRANSPORTER"/>
    <property type="match status" value="1"/>
</dbReference>
<dbReference type="InParanoid" id="A0A7M7NCU3"/>
<evidence type="ECO:0000256" key="3">
    <source>
        <dbReference type="ARBA" id="ARBA00022692"/>
    </source>
</evidence>
<dbReference type="InterPro" id="IPR002657">
    <property type="entry name" value="BilAc:Na_symport/Acr3"/>
</dbReference>
<organism evidence="9 10">
    <name type="scientific">Strongylocentrotus purpuratus</name>
    <name type="common">Purple sea urchin</name>
    <dbReference type="NCBI Taxonomy" id="7668"/>
    <lineage>
        <taxon>Eukaryota</taxon>
        <taxon>Metazoa</taxon>
        <taxon>Echinodermata</taxon>
        <taxon>Eleutherozoa</taxon>
        <taxon>Echinozoa</taxon>
        <taxon>Echinoidea</taxon>
        <taxon>Euechinoidea</taxon>
        <taxon>Echinacea</taxon>
        <taxon>Camarodonta</taxon>
        <taxon>Echinidea</taxon>
        <taxon>Strongylocentrotidae</taxon>
        <taxon>Strongylocentrotus</taxon>
    </lineage>
</organism>
<evidence type="ECO:0000256" key="7">
    <source>
        <dbReference type="SAM" id="Phobius"/>
    </source>
</evidence>
<dbReference type="OMA" id="TIMCETA"/>
<sequence>MGTTYIWMISLVLLCMLHEGSCEQPINITFGDVTQVIMFERQEETVNVSVVSYDGNDVISVYFESENLYTFEVVNKTFARFEINPETIFPMTFAVTVKGRHIGISELRVLVAALGSDSSEQVASLVVKIKVGNAISQVILQYVFYAPIISALFMMGATMDVEAIVGCFKHPLPIFIGFFCQFVVMPALSLGIVKLVGLDGSYALGLLLLGCSPSGKTSNDLTVLLDADYVLSITMTACSTTLALAMMPLNIFIYTRFLTEANIETPYAQIAMQIAILMTPVLLGILLKYKFPQVKEKVLKILKPVLVIIMLASAAMTMYYSWYIFLSPPTVYLAAFLLPFCGGILGGLIAKLSQLPNAKVIAVSMETGVQNGLFTSLVLRAVYPSPEADLATAVPSLAFFSMLFIGILIIISRMVFNRFFSRKDAEDTQDIIQRHEAEDDSVEDHNGKGIELTSINMLDQEEVMTEDNNNDSAGNKTFPHDVGDINGRI</sequence>
<name>A0A7M7NCU3_STRPU</name>
<keyword evidence="5 7" id="KW-1133">Transmembrane helix</keyword>
<evidence type="ECO:0000256" key="4">
    <source>
        <dbReference type="ARBA" id="ARBA00022847"/>
    </source>
</evidence>
<accession>A0A7M7NCU3</accession>
<feature type="signal peptide" evidence="8">
    <location>
        <begin position="1"/>
        <end position="22"/>
    </location>
</feature>
<feature type="transmembrane region" description="Helical" evidence="7">
    <location>
        <begin position="331"/>
        <end position="350"/>
    </location>
</feature>
<dbReference type="OrthoDB" id="203097at2759"/>
<keyword evidence="6 7" id="KW-0472">Membrane</keyword>
<keyword evidence="4" id="KW-0813">Transport</keyword>
<dbReference type="AlphaFoldDB" id="A0A7M7NCU3"/>
<comment type="subcellular location">
    <subcellularLocation>
        <location evidence="1">Membrane</location>
        <topology evidence="1">Multi-pass membrane protein</topology>
    </subcellularLocation>
</comment>
<comment type="similarity">
    <text evidence="2">Belongs to the bile acid:sodium symporter (BASS) (TC 2.A.28) family.</text>
</comment>
<dbReference type="GO" id="GO:0015293">
    <property type="term" value="F:symporter activity"/>
    <property type="evidence" value="ECO:0007669"/>
    <property type="project" value="UniProtKB-KW"/>
</dbReference>
<feature type="transmembrane region" description="Helical" evidence="7">
    <location>
        <begin position="229"/>
        <end position="255"/>
    </location>
</feature>
<proteinExistence type="inferred from homology"/>
<dbReference type="Gene3D" id="1.20.1530.20">
    <property type="match status" value="1"/>
</dbReference>
<dbReference type="InterPro" id="IPR004710">
    <property type="entry name" value="Bilac:Na_transpt"/>
</dbReference>
<keyword evidence="10" id="KW-1185">Reference proteome</keyword>
<evidence type="ECO:0000256" key="2">
    <source>
        <dbReference type="ARBA" id="ARBA00006528"/>
    </source>
</evidence>
<keyword evidence="3 7" id="KW-0812">Transmembrane</keyword>
<reference evidence="9" key="2">
    <citation type="submission" date="2021-01" db="UniProtKB">
        <authorList>
            <consortium name="EnsemblMetazoa"/>
        </authorList>
    </citation>
    <scope>IDENTIFICATION</scope>
</reference>
<evidence type="ECO:0000313" key="10">
    <source>
        <dbReference type="Proteomes" id="UP000007110"/>
    </source>
</evidence>
<protein>
    <recommendedName>
        <fullName evidence="11">Ileal sodium/bile acid cotransporter</fullName>
    </recommendedName>
</protein>
<dbReference type="Pfam" id="PF01758">
    <property type="entry name" value="SBF"/>
    <property type="match status" value="1"/>
</dbReference>
<evidence type="ECO:0000256" key="1">
    <source>
        <dbReference type="ARBA" id="ARBA00004141"/>
    </source>
</evidence>
<keyword evidence="4" id="KW-0769">Symport</keyword>
<dbReference type="Proteomes" id="UP000007110">
    <property type="component" value="Unassembled WGS sequence"/>
</dbReference>
<dbReference type="RefSeq" id="XP_030834508.1">
    <property type="nucleotide sequence ID" value="XM_030978648.1"/>
</dbReference>
<evidence type="ECO:0008006" key="11">
    <source>
        <dbReference type="Google" id="ProtNLM"/>
    </source>
</evidence>
<feature type="chain" id="PRO_5029887995" description="Ileal sodium/bile acid cotransporter" evidence="8">
    <location>
        <begin position="23"/>
        <end position="489"/>
    </location>
</feature>
<evidence type="ECO:0000256" key="8">
    <source>
        <dbReference type="SAM" id="SignalP"/>
    </source>
</evidence>
<reference evidence="10" key="1">
    <citation type="submission" date="2015-02" db="EMBL/GenBank/DDBJ databases">
        <title>Genome sequencing for Strongylocentrotus purpuratus.</title>
        <authorList>
            <person name="Murali S."/>
            <person name="Liu Y."/>
            <person name="Vee V."/>
            <person name="English A."/>
            <person name="Wang M."/>
            <person name="Skinner E."/>
            <person name="Han Y."/>
            <person name="Muzny D.M."/>
            <person name="Worley K.C."/>
            <person name="Gibbs R.A."/>
        </authorList>
    </citation>
    <scope>NUCLEOTIDE SEQUENCE</scope>
</reference>
<feature type="transmembrane region" description="Helical" evidence="7">
    <location>
        <begin position="395"/>
        <end position="416"/>
    </location>
</feature>
<feature type="transmembrane region" description="Helical" evidence="7">
    <location>
        <begin position="142"/>
        <end position="165"/>
    </location>
</feature>
<evidence type="ECO:0000256" key="5">
    <source>
        <dbReference type="ARBA" id="ARBA00022989"/>
    </source>
</evidence>
<dbReference type="PANTHER" id="PTHR10361:SF65">
    <property type="entry name" value="ILEAL SODIUM_BILE ACID COTRANSPORTER"/>
    <property type="match status" value="1"/>
</dbReference>
<dbReference type="EnsemblMetazoa" id="XM_030978648">
    <property type="protein sequence ID" value="XP_030834508"/>
    <property type="gene ID" value="LOC115921302"/>
</dbReference>
<dbReference type="GeneID" id="115921302"/>
<feature type="transmembrane region" description="Helical" evidence="7">
    <location>
        <begin position="301"/>
        <end position="325"/>
    </location>
</feature>
<evidence type="ECO:0000313" key="9">
    <source>
        <dbReference type="EnsemblMetazoa" id="XP_030834508"/>
    </source>
</evidence>
<evidence type="ECO:0000256" key="6">
    <source>
        <dbReference type="ARBA" id="ARBA00023136"/>
    </source>
</evidence>
<dbReference type="KEGG" id="spu:115921302"/>
<dbReference type="GO" id="GO:0016020">
    <property type="term" value="C:membrane"/>
    <property type="evidence" value="ECO:0007669"/>
    <property type="project" value="UniProtKB-SubCell"/>
</dbReference>
<feature type="transmembrane region" description="Helical" evidence="7">
    <location>
        <begin position="267"/>
        <end position="289"/>
    </location>
</feature>
<dbReference type="InterPro" id="IPR038770">
    <property type="entry name" value="Na+/solute_symporter_sf"/>
</dbReference>